<accession>I4EJQ2</accession>
<sequence>MSTPISHGFRELGAAVVPNLGFRRTDREIGRSVPIALSRENRDILAAGRELDYNTHILIRCKGPAEHQRCRGQAAMKGVYERLHR</sequence>
<protein>
    <submittedName>
        <fullName evidence="1">Uncharacterized protein</fullName>
    </submittedName>
</protein>
<evidence type="ECO:0000313" key="2">
    <source>
        <dbReference type="Proteomes" id="UP000004221"/>
    </source>
</evidence>
<dbReference type="EMBL" id="CAGS01000356">
    <property type="protein sequence ID" value="CCF84914.1"/>
    <property type="molecule type" value="Genomic_DNA"/>
</dbReference>
<reference evidence="1 2" key="1">
    <citation type="journal article" date="2012" name="ISME J.">
        <title>Nitrification expanded: discovery, physiology and genomics of a nitrite-oxidizing bacterium from the phylum Chloroflexi.</title>
        <authorList>
            <person name="Sorokin D.Y."/>
            <person name="Lucker S."/>
            <person name="Vejmelkova D."/>
            <person name="Kostrikina N.A."/>
            <person name="Kleerebezem R."/>
            <person name="Rijpstra W.I."/>
            <person name="Damste J.S."/>
            <person name="Le Paslier D."/>
            <person name="Muyzer G."/>
            <person name="Wagner M."/>
            <person name="van Loosdrecht M.C."/>
            <person name="Daims H."/>
        </authorList>
    </citation>
    <scope>NUCLEOTIDE SEQUENCE [LARGE SCALE GENOMIC DNA]</scope>
    <source>
        <strain evidence="2">none</strain>
    </source>
</reference>
<proteinExistence type="predicted"/>
<evidence type="ECO:0000313" key="1">
    <source>
        <dbReference type="EMBL" id="CCF84914.1"/>
    </source>
</evidence>
<comment type="caution">
    <text evidence="1">The sequence shown here is derived from an EMBL/GenBank/DDBJ whole genome shotgun (WGS) entry which is preliminary data.</text>
</comment>
<dbReference type="Proteomes" id="UP000004221">
    <property type="component" value="Unassembled WGS sequence"/>
</dbReference>
<keyword evidence="2" id="KW-1185">Reference proteome</keyword>
<organism evidence="1 2">
    <name type="scientific">Nitrolancea hollandica Lb</name>
    <dbReference type="NCBI Taxonomy" id="1129897"/>
    <lineage>
        <taxon>Bacteria</taxon>
        <taxon>Pseudomonadati</taxon>
        <taxon>Thermomicrobiota</taxon>
        <taxon>Thermomicrobia</taxon>
        <taxon>Sphaerobacterales</taxon>
        <taxon>Sphaerobacterineae</taxon>
        <taxon>Sphaerobacteraceae</taxon>
        <taxon>Nitrolancea</taxon>
    </lineage>
</organism>
<dbReference type="AlphaFoldDB" id="I4EJQ2"/>
<gene>
    <name evidence="1" type="ORF">NITHO_4190004</name>
</gene>
<name>I4EJQ2_9BACT</name>